<dbReference type="Proteomes" id="UP001163850">
    <property type="component" value="Unassembled WGS sequence"/>
</dbReference>
<gene>
    <name evidence="2" type="ORF">F5890DRAFT_1533577</name>
</gene>
<evidence type="ECO:0000256" key="1">
    <source>
        <dbReference type="SAM" id="Phobius"/>
    </source>
</evidence>
<accession>A0AA38UPA1</accession>
<evidence type="ECO:0000313" key="2">
    <source>
        <dbReference type="EMBL" id="KAJ3981757.1"/>
    </source>
</evidence>
<proteinExistence type="predicted"/>
<name>A0AA38UPA1_9AGAR</name>
<feature type="transmembrane region" description="Helical" evidence="1">
    <location>
        <begin position="6"/>
        <end position="23"/>
    </location>
</feature>
<reference evidence="2" key="1">
    <citation type="submission" date="2022-08" db="EMBL/GenBank/DDBJ databases">
        <authorList>
            <consortium name="DOE Joint Genome Institute"/>
            <person name="Min B."/>
            <person name="Riley R."/>
            <person name="Sierra-Patev S."/>
            <person name="Naranjo-Ortiz M."/>
            <person name="Looney B."/>
            <person name="Konkel Z."/>
            <person name="Slot J.C."/>
            <person name="Sakamoto Y."/>
            <person name="Steenwyk J.L."/>
            <person name="Rokas A."/>
            <person name="Carro J."/>
            <person name="Camarero S."/>
            <person name="Ferreira P."/>
            <person name="Molpeceres G."/>
            <person name="Ruiz-Duenas F.J."/>
            <person name="Serrano A."/>
            <person name="Henrissat B."/>
            <person name="Drula E."/>
            <person name="Hughes K.W."/>
            <person name="Mata J.L."/>
            <person name="Ishikawa N.K."/>
            <person name="Vargas-Isla R."/>
            <person name="Ushijima S."/>
            <person name="Smith C.A."/>
            <person name="Ahrendt S."/>
            <person name="Andreopoulos W."/>
            <person name="He G."/>
            <person name="Labutti K."/>
            <person name="Lipzen A."/>
            <person name="Ng V."/>
            <person name="Sandor L."/>
            <person name="Barry K."/>
            <person name="Martinez A.T."/>
            <person name="Xiao Y."/>
            <person name="Gibbons J.G."/>
            <person name="Terashima K."/>
            <person name="Hibbett D.S."/>
            <person name="Grigoriev I.V."/>
        </authorList>
    </citation>
    <scope>NUCLEOTIDE SEQUENCE</scope>
    <source>
        <strain evidence="2">TFB7829</strain>
    </source>
</reference>
<protein>
    <submittedName>
        <fullName evidence="2">Uncharacterized protein</fullName>
    </submittedName>
</protein>
<sequence>MTLNVSISYYVLLGLVALTRFLSMSVSQKKKDWSFLFRGKKLTMVIIHQTIDQWCLSKSSHLTISLAIFKALKCRELDEEDSIYAHFLRRQGTKQPSGTGCPIPSVKYEIRLINRGVTKEP</sequence>
<comment type="caution">
    <text evidence="2">The sequence shown here is derived from an EMBL/GenBank/DDBJ whole genome shotgun (WGS) entry which is preliminary data.</text>
</comment>
<keyword evidence="1" id="KW-0472">Membrane</keyword>
<keyword evidence="1" id="KW-0812">Transmembrane</keyword>
<dbReference type="EMBL" id="MU802096">
    <property type="protein sequence ID" value="KAJ3981757.1"/>
    <property type="molecule type" value="Genomic_DNA"/>
</dbReference>
<organism evidence="2 3">
    <name type="scientific">Lentinula detonsa</name>
    <dbReference type="NCBI Taxonomy" id="2804962"/>
    <lineage>
        <taxon>Eukaryota</taxon>
        <taxon>Fungi</taxon>
        <taxon>Dikarya</taxon>
        <taxon>Basidiomycota</taxon>
        <taxon>Agaricomycotina</taxon>
        <taxon>Agaricomycetes</taxon>
        <taxon>Agaricomycetidae</taxon>
        <taxon>Agaricales</taxon>
        <taxon>Marasmiineae</taxon>
        <taxon>Omphalotaceae</taxon>
        <taxon>Lentinula</taxon>
    </lineage>
</organism>
<dbReference type="AlphaFoldDB" id="A0AA38UPA1"/>
<evidence type="ECO:0000313" key="3">
    <source>
        <dbReference type="Proteomes" id="UP001163850"/>
    </source>
</evidence>
<keyword evidence="1" id="KW-1133">Transmembrane helix</keyword>